<evidence type="ECO:0000313" key="2">
    <source>
        <dbReference type="EMBL" id="CAB4585539.1"/>
    </source>
</evidence>
<protein>
    <submittedName>
        <fullName evidence="2">Unannotated protein</fullName>
    </submittedName>
</protein>
<dbReference type="EMBL" id="CAEZUD010000009">
    <property type="protein sequence ID" value="CAB4585539.1"/>
    <property type="molecule type" value="Genomic_DNA"/>
</dbReference>
<evidence type="ECO:0000259" key="1">
    <source>
        <dbReference type="Pfam" id="PF21722"/>
    </source>
</evidence>
<dbReference type="InterPro" id="IPR049304">
    <property type="entry name" value="Gly_rich_dom"/>
</dbReference>
<gene>
    <name evidence="2" type="ORF">UFOPK1778_00306</name>
</gene>
<accession>A0A6J6FCV8</accession>
<dbReference type="AlphaFoldDB" id="A0A6J6FCV8"/>
<organism evidence="2">
    <name type="scientific">freshwater metagenome</name>
    <dbReference type="NCBI Taxonomy" id="449393"/>
    <lineage>
        <taxon>unclassified sequences</taxon>
        <taxon>metagenomes</taxon>
        <taxon>ecological metagenomes</taxon>
    </lineage>
</organism>
<feature type="domain" description="Glycine-rich" evidence="1">
    <location>
        <begin position="69"/>
        <end position="354"/>
    </location>
</feature>
<reference evidence="2" key="1">
    <citation type="submission" date="2020-05" db="EMBL/GenBank/DDBJ databases">
        <authorList>
            <person name="Chiriac C."/>
            <person name="Salcher M."/>
            <person name="Ghai R."/>
            <person name="Kavagutti S V."/>
        </authorList>
    </citation>
    <scope>NUCLEOTIDE SEQUENCE</scope>
</reference>
<name>A0A6J6FCV8_9ZZZZ</name>
<proteinExistence type="predicted"/>
<sequence>MISVQRFLAALSAAVISLALIVVAPIIQAVPSFAATAGSAPCLSTVTDSSTVSVVYSSSQSKCYVIFKSGSNAWTAPSAVTSVDILVIAGGGAGGSGAWGGGGGAGGVVLDNTYTTTPSTSYSLTIGTGGTPGTSTLDNALNRSTNGADSWFGSNSTLVAKGGGAGASYAWGKTPITDCNGANGGSGGGATECNNAGNTNTGGTSTQTLPTGATIKYGNSGGGTPTANYSSGAGGGGSGAAGSAVTTIGTGANGGDGTQDLTSWITAFATGMSGVSGWSAATSNGRIAAGGGGAAGPTRGAPGLGGGGYGGDSTNGINGVDGVTNTGSGGGGGSYNGNTGTGGSGGSGLIVLRYTAAVATAVSIGLAGGVSIATYRAPIAITATLTGGNGKVRFYQDGKVIPGCQSITSSGLSATCMWRPASKRFITLTAELVASGAVLGSKSIPITVSIGSRSGKRS</sequence>
<dbReference type="Pfam" id="PF21722">
    <property type="entry name" value="Gly_rich_2"/>
    <property type="match status" value="1"/>
</dbReference>